<organism evidence="2 3">
    <name type="scientific">Rosenbergiella nectarea</name>
    <dbReference type="NCBI Taxonomy" id="988801"/>
    <lineage>
        <taxon>Bacteria</taxon>
        <taxon>Pseudomonadati</taxon>
        <taxon>Pseudomonadota</taxon>
        <taxon>Gammaproteobacteria</taxon>
        <taxon>Enterobacterales</taxon>
        <taxon>Erwiniaceae</taxon>
        <taxon>Rosenbergiella</taxon>
    </lineage>
</organism>
<evidence type="ECO:0000313" key="2">
    <source>
        <dbReference type="EMBL" id="SEQ52022.1"/>
    </source>
</evidence>
<feature type="transmembrane region" description="Helical" evidence="1">
    <location>
        <begin position="53"/>
        <end position="72"/>
    </location>
</feature>
<keyword evidence="1" id="KW-1133">Transmembrane helix</keyword>
<gene>
    <name evidence="2" type="ORF">SAMN05216522_103304</name>
</gene>
<evidence type="ECO:0000313" key="3">
    <source>
        <dbReference type="Proteomes" id="UP000242515"/>
    </source>
</evidence>
<proteinExistence type="predicted"/>
<keyword evidence="1" id="KW-0472">Membrane</keyword>
<dbReference type="Proteomes" id="UP000242515">
    <property type="component" value="Unassembled WGS sequence"/>
</dbReference>
<name>A0A1H9GPJ1_9GAMM</name>
<reference evidence="3" key="1">
    <citation type="submission" date="2016-10" db="EMBL/GenBank/DDBJ databases">
        <authorList>
            <person name="Varghese N."/>
            <person name="Submissions S."/>
        </authorList>
    </citation>
    <scope>NUCLEOTIDE SEQUENCE [LARGE SCALE GENOMIC DNA]</scope>
    <source>
        <strain evidence="3">8N4</strain>
    </source>
</reference>
<sequence length="74" mass="8713">MVLLELNSIIMILTRRKVALSLLFFFFFEGLKYLAEGVFYFDNLWHGLKGATFGAIPASLVYWFAYHFLPLFKR</sequence>
<protein>
    <submittedName>
        <fullName evidence="2">Uncharacterized protein</fullName>
    </submittedName>
</protein>
<accession>A0A1H9GPJ1</accession>
<keyword evidence="3" id="KW-1185">Reference proteome</keyword>
<evidence type="ECO:0000256" key="1">
    <source>
        <dbReference type="SAM" id="Phobius"/>
    </source>
</evidence>
<dbReference type="EMBL" id="FOGC01000003">
    <property type="protein sequence ID" value="SEQ52022.1"/>
    <property type="molecule type" value="Genomic_DNA"/>
</dbReference>
<dbReference type="AlphaFoldDB" id="A0A1H9GPJ1"/>
<keyword evidence="1" id="KW-0812">Transmembrane</keyword>